<organism evidence="3 4">
    <name type="scientific">Algivirga pacifica</name>
    <dbReference type="NCBI Taxonomy" id="1162670"/>
    <lineage>
        <taxon>Bacteria</taxon>
        <taxon>Pseudomonadati</taxon>
        <taxon>Bacteroidota</taxon>
        <taxon>Cytophagia</taxon>
        <taxon>Cytophagales</taxon>
        <taxon>Flammeovirgaceae</taxon>
        <taxon>Algivirga</taxon>
    </lineage>
</organism>
<accession>A0ABP9D7K4</accession>
<keyword evidence="4" id="KW-1185">Reference proteome</keyword>
<sequence length="470" mass="51292">MKHKIATLWSSSVFLVALLFGMSACSEDPVTPEETYPAELISFSFQGLELEAEAIDIQGQTISVLVPLGTDITNLIPIFEISDVTTIKDYAADTAYDFSAPLTFTLVGTDGVEKVFQISVIVDNRLAYGFGTVTDLWGLSHSEQGWTDHKPSGMAISGDYVVLLHRDESKYEIYDRMDGSKIGLMNIEGIGTGRKIAADDKGVILSSNVVGKPDDEFIIYKWNDVNAAPEVFLKWTHDITEHYGAESKPWETALVGHADFTVKGDLAGDAVIYAPVSMTNIILRWTVKSGELVSETPDKIAYEFSNGRTNWEMTVGVEPVGATDQDDILVNSTFEVGLADATGKVKHVFSTSEVSGANEMSTFEFNGAKFVAFFQSGWTQGALMRVVDITNPEMIEATVEERQEAGYNYMPFVSDWVPLKAGVSNVNGTGDIVITVDEENEVAQAYLLGTNAGVQAFELSRIAPVVEETE</sequence>
<evidence type="ECO:0000313" key="3">
    <source>
        <dbReference type="EMBL" id="GAA4826989.1"/>
    </source>
</evidence>
<evidence type="ECO:0000259" key="2">
    <source>
        <dbReference type="Pfam" id="PF16410"/>
    </source>
</evidence>
<protein>
    <recommendedName>
        <fullName evidence="2">DUF5018 domain-containing protein</fullName>
    </recommendedName>
</protein>
<feature type="signal peptide" evidence="1">
    <location>
        <begin position="1"/>
        <end position="26"/>
    </location>
</feature>
<dbReference type="Pfam" id="PF16410">
    <property type="entry name" value="DUF5018"/>
    <property type="match status" value="1"/>
</dbReference>
<dbReference type="Proteomes" id="UP001500298">
    <property type="component" value="Unassembled WGS sequence"/>
</dbReference>
<feature type="domain" description="DUF5018" evidence="2">
    <location>
        <begin position="40"/>
        <end position="241"/>
    </location>
</feature>
<evidence type="ECO:0000256" key="1">
    <source>
        <dbReference type="SAM" id="SignalP"/>
    </source>
</evidence>
<proteinExistence type="predicted"/>
<gene>
    <name evidence="3" type="ORF">GCM10023331_09680</name>
</gene>
<comment type="caution">
    <text evidence="3">The sequence shown here is derived from an EMBL/GenBank/DDBJ whole genome shotgun (WGS) entry which is preliminary data.</text>
</comment>
<dbReference type="EMBL" id="BAABJX010000017">
    <property type="protein sequence ID" value="GAA4826989.1"/>
    <property type="molecule type" value="Genomic_DNA"/>
</dbReference>
<dbReference type="InterPro" id="IPR032186">
    <property type="entry name" value="DUF5018"/>
</dbReference>
<dbReference type="RefSeq" id="WP_345369670.1">
    <property type="nucleotide sequence ID" value="NZ_BAABJX010000017.1"/>
</dbReference>
<reference evidence="4" key="1">
    <citation type="journal article" date="2019" name="Int. J. Syst. Evol. Microbiol.">
        <title>The Global Catalogue of Microorganisms (GCM) 10K type strain sequencing project: providing services to taxonomists for standard genome sequencing and annotation.</title>
        <authorList>
            <consortium name="The Broad Institute Genomics Platform"/>
            <consortium name="The Broad Institute Genome Sequencing Center for Infectious Disease"/>
            <person name="Wu L."/>
            <person name="Ma J."/>
        </authorList>
    </citation>
    <scope>NUCLEOTIDE SEQUENCE [LARGE SCALE GENOMIC DNA]</scope>
    <source>
        <strain evidence="4">JCM 18326</strain>
    </source>
</reference>
<evidence type="ECO:0000313" key="4">
    <source>
        <dbReference type="Proteomes" id="UP001500298"/>
    </source>
</evidence>
<feature type="chain" id="PRO_5046809350" description="DUF5018 domain-containing protein" evidence="1">
    <location>
        <begin position="27"/>
        <end position="470"/>
    </location>
</feature>
<keyword evidence="1" id="KW-0732">Signal</keyword>
<name>A0ABP9D7K4_9BACT</name>
<dbReference type="PROSITE" id="PS51257">
    <property type="entry name" value="PROKAR_LIPOPROTEIN"/>
    <property type="match status" value="1"/>
</dbReference>
<dbReference type="Gene3D" id="2.60.40.2340">
    <property type="match status" value="1"/>
</dbReference>